<dbReference type="EMBL" id="KZ679686">
    <property type="protein sequence ID" value="PTB51429.1"/>
    <property type="molecule type" value="Genomic_DNA"/>
</dbReference>
<keyword evidence="3" id="KW-1185">Reference proteome</keyword>
<organism evidence="2 3">
    <name type="scientific">Trichoderma harzianum CBS 226.95</name>
    <dbReference type="NCBI Taxonomy" id="983964"/>
    <lineage>
        <taxon>Eukaryota</taxon>
        <taxon>Fungi</taxon>
        <taxon>Dikarya</taxon>
        <taxon>Ascomycota</taxon>
        <taxon>Pezizomycotina</taxon>
        <taxon>Sordariomycetes</taxon>
        <taxon>Hypocreomycetidae</taxon>
        <taxon>Hypocreales</taxon>
        <taxon>Hypocreaceae</taxon>
        <taxon>Trichoderma</taxon>
    </lineage>
</organism>
<reference evidence="2 3" key="1">
    <citation type="submission" date="2016-07" db="EMBL/GenBank/DDBJ databases">
        <title>Multiple horizontal gene transfer events from other fungi enriched the ability of initially mycotrophic Trichoderma (Ascomycota) to feed on dead plant biomass.</title>
        <authorList>
            <consortium name="DOE Joint Genome Institute"/>
            <person name="Aerts A."/>
            <person name="Atanasova L."/>
            <person name="Chenthamara K."/>
            <person name="Zhang J."/>
            <person name="Grujic M."/>
            <person name="Henrissat B."/>
            <person name="Kuo A."/>
            <person name="Salamov A."/>
            <person name="Lipzen A."/>
            <person name="Labutti K."/>
            <person name="Barry K."/>
            <person name="Miao Y."/>
            <person name="Rahimi M.J."/>
            <person name="Shen Q."/>
            <person name="Grigoriev I.V."/>
            <person name="Kubicek C.P."/>
            <person name="Druzhinina I.S."/>
        </authorList>
    </citation>
    <scope>NUCLEOTIDE SEQUENCE [LARGE SCALE GENOMIC DNA]</scope>
    <source>
        <strain evidence="2 3">CBS 226.95</strain>
    </source>
</reference>
<gene>
    <name evidence="2" type="ORF">M431DRAFT_485275</name>
</gene>
<sequence length="217" mass="23792">MAVTKFLLIAIQLIGVLSTPIAEPNITDISDNKFFARSSSTVEEYPYSSNCDASTGSTFTWDVSHGGGPCYSYNGNTDVYSLRVAWSDYNVCNGNTAVIYMFHNGFYCGDFAQATRVYAGSNGNFCSYSNLFFSAHQVHNAMSYAAKIMWPGLLPQSNVGTTWFAQAIIEPVLFSACMDDAEVHMQSRKSISLDKTLSILIVWGIFSDDSVTISLFG</sequence>
<evidence type="ECO:0000256" key="1">
    <source>
        <dbReference type="SAM" id="SignalP"/>
    </source>
</evidence>
<protein>
    <submittedName>
        <fullName evidence="2">Uncharacterized protein</fullName>
    </submittedName>
</protein>
<feature type="chain" id="PRO_5015672731" evidence="1">
    <location>
        <begin position="19"/>
        <end position="217"/>
    </location>
</feature>
<evidence type="ECO:0000313" key="2">
    <source>
        <dbReference type="EMBL" id="PTB51429.1"/>
    </source>
</evidence>
<keyword evidence="1" id="KW-0732">Signal</keyword>
<name>A0A2T4A304_TRIHA</name>
<dbReference type="GeneID" id="36624841"/>
<dbReference type="Proteomes" id="UP000241690">
    <property type="component" value="Unassembled WGS sequence"/>
</dbReference>
<dbReference type="AlphaFoldDB" id="A0A2T4A304"/>
<accession>A0A2T4A304</accession>
<feature type="signal peptide" evidence="1">
    <location>
        <begin position="1"/>
        <end position="18"/>
    </location>
</feature>
<evidence type="ECO:0000313" key="3">
    <source>
        <dbReference type="Proteomes" id="UP000241690"/>
    </source>
</evidence>
<proteinExistence type="predicted"/>
<dbReference type="RefSeq" id="XP_024771106.1">
    <property type="nucleotide sequence ID" value="XM_024916272.1"/>
</dbReference>